<dbReference type="HAMAP" id="MF_01161">
    <property type="entry name" value="tRNA_Ile_lys_synt"/>
    <property type="match status" value="1"/>
</dbReference>
<dbReference type="SUPFAM" id="SSF52402">
    <property type="entry name" value="Adenine nucleotide alpha hydrolases-like"/>
    <property type="match status" value="1"/>
</dbReference>
<dbReference type="InterPro" id="IPR012795">
    <property type="entry name" value="tRNA_Ile_lys_synt_N"/>
</dbReference>
<dbReference type="GO" id="GO:0032267">
    <property type="term" value="F:tRNA(Ile)-lysidine synthase activity"/>
    <property type="evidence" value="ECO:0007669"/>
    <property type="project" value="UniProtKB-EC"/>
</dbReference>
<evidence type="ECO:0000256" key="2">
    <source>
        <dbReference type="ARBA" id="ARBA00022694"/>
    </source>
</evidence>
<dbReference type="PANTHER" id="PTHR43033">
    <property type="entry name" value="TRNA(ILE)-LYSIDINE SYNTHASE-RELATED"/>
    <property type="match status" value="1"/>
</dbReference>
<proteinExistence type="inferred from homology"/>
<evidence type="ECO:0000313" key="11">
    <source>
        <dbReference type="Proteomes" id="UP000289193"/>
    </source>
</evidence>
<dbReference type="Proteomes" id="UP000289193">
    <property type="component" value="Unassembled WGS sequence"/>
</dbReference>
<organism evidence="9 11">
    <name type="scientific">Halarcobacter bivalviorum</name>
    <dbReference type="NCBI Taxonomy" id="663364"/>
    <lineage>
        <taxon>Bacteria</taxon>
        <taxon>Pseudomonadati</taxon>
        <taxon>Campylobacterota</taxon>
        <taxon>Epsilonproteobacteria</taxon>
        <taxon>Campylobacterales</taxon>
        <taxon>Arcobacteraceae</taxon>
        <taxon>Halarcobacter</taxon>
    </lineage>
</organism>
<reference evidence="8 10" key="2">
    <citation type="submission" date="2018-07" db="EMBL/GenBank/DDBJ databases">
        <title>Complete genome of the Arcobacter bivalviorum type strain LMG 26154.</title>
        <authorList>
            <person name="Miller W.G."/>
            <person name="Yee E."/>
            <person name="Bono J.L."/>
        </authorList>
    </citation>
    <scope>NUCLEOTIDE SEQUENCE [LARGE SCALE GENOMIC DNA]</scope>
    <source>
        <strain evidence="8 10">LMG 26154</strain>
    </source>
</reference>
<protein>
    <recommendedName>
        <fullName evidence="6">tRNA(Ile)-lysidine synthase</fullName>
        <ecNumber evidence="6">6.3.4.19</ecNumber>
    </recommendedName>
    <alternativeName>
        <fullName evidence="6">tRNA(Ile)-2-lysyl-cytidine synthase</fullName>
    </alternativeName>
    <alternativeName>
        <fullName evidence="6">tRNA(Ile)-lysidine synthetase</fullName>
    </alternativeName>
</protein>
<dbReference type="Pfam" id="PF01171">
    <property type="entry name" value="ATP_bind_3"/>
    <property type="match status" value="1"/>
</dbReference>
<dbReference type="PANTHER" id="PTHR43033:SF1">
    <property type="entry name" value="TRNA(ILE)-LYSIDINE SYNTHASE-RELATED"/>
    <property type="match status" value="1"/>
</dbReference>
<keyword evidence="3" id="KW-0547">Nucleotide-binding</keyword>
<comment type="catalytic activity">
    <reaction evidence="5 6">
        <text>cytidine(34) in tRNA(Ile2) + L-lysine + ATP = lysidine(34) in tRNA(Ile2) + AMP + diphosphate + H(+)</text>
        <dbReference type="Rhea" id="RHEA:43744"/>
        <dbReference type="Rhea" id="RHEA-COMP:10625"/>
        <dbReference type="Rhea" id="RHEA-COMP:10670"/>
        <dbReference type="ChEBI" id="CHEBI:15378"/>
        <dbReference type="ChEBI" id="CHEBI:30616"/>
        <dbReference type="ChEBI" id="CHEBI:32551"/>
        <dbReference type="ChEBI" id="CHEBI:33019"/>
        <dbReference type="ChEBI" id="CHEBI:82748"/>
        <dbReference type="ChEBI" id="CHEBI:83665"/>
        <dbReference type="ChEBI" id="CHEBI:456215"/>
        <dbReference type="EC" id="6.3.4.19"/>
    </reaction>
</comment>
<evidence type="ECO:0000256" key="1">
    <source>
        <dbReference type="ARBA" id="ARBA00022598"/>
    </source>
</evidence>
<evidence type="ECO:0000256" key="3">
    <source>
        <dbReference type="ARBA" id="ARBA00022741"/>
    </source>
</evidence>
<dbReference type="RefSeq" id="WP_114840133.1">
    <property type="nucleotide sequence ID" value="NZ_CP031217.1"/>
</dbReference>
<keyword evidence="1 6" id="KW-0436">Ligase</keyword>
<dbReference type="InterPro" id="IPR014729">
    <property type="entry name" value="Rossmann-like_a/b/a_fold"/>
</dbReference>
<sequence>MQLSLNLINTQRNLLAFSAGVDSSALFFILLENNIPFDLAIVDYNYRKQSKEEVAYAKELALKYDKKIYIKESSFEKLSNFEKKARDIRYKFFDEIINDHSYEALITAHQLNDKLEWFLMQFTKGAGLNELLSFEEVSKRKNYKIFKPLVNISRETLLNYLNKNKIKYFIDESNNNEIFKRNYFRRNFSNRLLKEFETGIKNSLIYLNEDLKSLEKKEVLLYNKEELEIFENSKDDNLNIRIIDKSLKKRGLLLSKKQREEIIKEKELVVSHKIAISIEKEFIYICPYLTNLTLTKEFKELCRINKIPKKCRAYIYRFELLDSILKKIK</sequence>
<gene>
    <name evidence="6 9" type="primary">tilS</name>
    <name evidence="8" type="ORF">ABIV_2371</name>
    <name evidence="9" type="ORF">CRV05_06645</name>
</gene>
<dbReference type="InterPro" id="IPR012094">
    <property type="entry name" value="tRNA_Ile_lys_synt"/>
</dbReference>
<dbReference type="GO" id="GO:0006400">
    <property type="term" value="P:tRNA modification"/>
    <property type="evidence" value="ECO:0007669"/>
    <property type="project" value="UniProtKB-UniRule"/>
</dbReference>
<dbReference type="EMBL" id="CP031217">
    <property type="protein sequence ID" value="AXH13345.1"/>
    <property type="molecule type" value="Genomic_DNA"/>
</dbReference>
<evidence type="ECO:0000256" key="4">
    <source>
        <dbReference type="ARBA" id="ARBA00022840"/>
    </source>
</evidence>
<evidence type="ECO:0000256" key="6">
    <source>
        <dbReference type="HAMAP-Rule" id="MF_01161"/>
    </source>
</evidence>
<dbReference type="KEGG" id="hbv:ABIV_2371"/>
<feature type="domain" description="tRNA(Ile)-lysidine/2-thiocytidine synthase N-terminal" evidence="7">
    <location>
        <begin position="13"/>
        <end position="187"/>
    </location>
</feature>
<dbReference type="GO" id="GO:0005737">
    <property type="term" value="C:cytoplasm"/>
    <property type="evidence" value="ECO:0007669"/>
    <property type="project" value="UniProtKB-SubCell"/>
</dbReference>
<dbReference type="Proteomes" id="UP000253850">
    <property type="component" value="Chromosome"/>
</dbReference>
<keyword evidence="11" id="KW-1185">Reference proteome</keyword>
<evidence type="ECO:0000313" key="9">
    <source>
        <dbReference type="EMBL" id="RXK10049.1"/>
    </source>
</evidence>
<keyword evidence="2 6" id="KW-0819">tRNA processing</keyword>
<name>A0AAX2A982_9BACT</name>
<reference evidence="9 11" key="1">
    <citation type="submission" date="2017-10" db="EMBL/GenBank/DDBJ databases">
        <title>Genomics of the genus Arcobacter.</title>
        <authorList>
            <person name="Perez-Cataluna A."/>
            <person name="Figueras M.J."/>
        </authorList>
    </citation>
    <scope>NUCLEOTIDE SEQUENCE [LARGE SCALE GENOMIC DNA]</scope>
    <source>
        <strain evidence="9 11">CECT 7835</strain>
    </source>
</reference>
<comment type="caution">
    <text evidence="6">Lacks conserved residue(s) required for the propagation of feature annotation.</text>
</comment>
<dbReference type="CDD" id="cd01992">
    <property type="entry name" value="TilS_N"/>
    <property type="match status" value="1"/>
</dbReference>
<evidence type="ECO:0000256" key="5">
    <source>
        <dbReference type="ARBA" id="ARBA00048539"/>
    </source>
</evidence>
<evidence type="ECO:0000313" key="8">
    <source>
        <dbReference type="EMBL" id="AXH13345.1"/>
    </source>
</evidence>
<dbReference type="GO" id="GO:0005524">
    <property type="term" value="F:ATP binding"/>
    <property type="evidence" value="ECO:0007669"/>
    <property type="project" value="UniProtKB-KW"/>
</dbReference>
<comment type="function">
    <text evidence="6">Ligates lysine onto the cytidine present at position 34 of the AUA codon-specific tRNA(Ile) that contains the anticodon CAU, in an ATP-dependent manner. Cytidine is converted to lysidine, thus changing the amino acid specificity of the tRNA from methionine to isoleucine.</text>
</comment>
<keyword evidence="6" id="KW-0963">Cytoplasm</keyword>
<keyword evidence="4" id="KW-0067">ATP-binding</keyword>
<evidence type="ECO:0000313" key="10">
    <source>
        <dbReference type="Proteomes" id="UP000253850"/>
    </source>
</evidence>
<dbReference type="EMBL" id="PDKM01000003">
    <property type="protein sequence ID" value="RXK10049.1"/>
    <property type="molecule type" value="Genomic_DNA"/>
</dbReference>
<comment type="similarity">
    <text evidence="6">Belongs to the tRNA(Ile)-lysidine synthase family.</text>
</comment>
<dbReference type="InterPro" id="IPR011063">
    <property type="entry name" value="TilS/TtcA_N"/>
</dbReference>
<dbReference type="AlphaFoldDB" id="A0AAX2A982"/>
<dbReference type="NCBIfam" id="TIGR02432">
    <property type="entry name" value="lysidine_TilS_N"/>
    <property type="match status" value="1"/>
</dbReference>
<evidence type="ECO:0000259" key="7">
    <source>
        <dbReference type="Pfam" id="PF01171"/>
    </source>
</evidence>
<dbReference type="Gene3D" id="3.40.50.620">
    <property type="entry name" value="HUPs"/>
    <property type="match status" value="1"/>
</dbReference>
<comment type="subcellular location">
    <subcellularLocation>
        <location evidence="6">Cytoplasm</location>
    </subcellularLocation>
</comment>
<dbReference type="EC" id="6.3.4.19" evidence="6"/>
<accession>A0AAX2A982</accession>